<evidence type="ECO:0000313" key="3">
    <source>
        <dbReference type="EMBL" id="GAP63979.1"/>
    </source>
</evidence>
<gene>
    <name evidence="3" type="ORF">ARMA_2402</name>
</gene>
<feature type="transmembrane region" description="Helical" evidence="1">
    <location>
        <begin position="60"/>
        <end position="84"/>
    </location>
</feature>
<reference evidence="4" key="1">
    <citation type="submission" date="2015-08" db="EMBL/GenBank/DDBJ databases">
        <title>Draft Genome Sequence of a Heterotrophic Facultative Anaerobic Bacterium Ardenticatena maritima Strain 110S.</title>
        <authorList>
            <person name="Kawaichi S."/>
            <person name="Yoshida T."/>
            <person name="Sako Y."/>
            <person name="Nakamura R."/>
        </authorList>
    </citation>
    <scope>NUCLEOTIDE SEQUENCE [LARGE SCALE GENOMIC DNA]</scope>
    <source>
        <strain evidence="4">110S</strain>
    </source>
</reference>
<dbReference type="InParanoid" id="A0A0M8KAV2"/>
<name>A0A0M8KAV2_9CHLR</name>
<keyword evidence="1" id="KW-0812">Transmembrane</keyword>
<protein>
    <recommendedName>
        <fullName evidence="2">DZANK-type domain-containing protein</fullName>
    </recommendedName>
</protein>
<sequence>MIDFTDQREKGDLGLMENLPVNISVLIQATIAFFTAFGLALWVSLVIWTYNDIRARTRDIFAILLAVLLVAVFNIFGVPLYLLLRPRETLAEQYERSLEEEALLQEIEDRQVCPSCHTPVRDDFLVCPNCATRLKNKCANCGKLMRLEWNVCPYCGT</sequence>
<proteinExistence type="predicted"/>
<dbReference type="InterPro" id="IPR025874">
    <property type="entry name" value="DZR"/>
</dbReference>
<keyword evidence="4" id="KW-1185">Reference proteome</keyword>
<dbReference type="Pfam" id="PF12773">
    <property type="entry name" value="DZR"/>
    <property type="match status" value="1"/>
</dbReference>
<keyword evidence="1" id="KW-1133">Transmembrane helix</keyword>
<dbReference type="AlphaFoldDB" id="A0A0M8KAV2"/>
<feature type="domain" description="DZANK-type" evidence="2">
    <location>
        <begin position="113"/>
        <end position="156"/>
    </location>
</feature>
<organism evidence="3 4">
    <name type="scientific">Ardenticatena maritima</name>
    <dbReference type="NCBI Taxonomy" id="872965"/>
    <lineage>
        <taxon>Bacteria</taxon>
        <taxon>Bacillati</taxon>
        <taxon>Chloroflexota</taxon>
        <taxon>Ardenticatenia</taxon>
        <taxon>Ardenticatenales</taxon>
        <taxon>Ardenticatenaceae</taxon>
        <taxon>Ardenticatena</taxon>
    </lineage>
</organism>
<feature type="transmembrane region" description="Helical" evidence="1">
    <location>
        <begin position="25"/>
        <end position="48"/>
    </location>
</feature>
<evidence type="ECO:0000256" key="1">
    <source>
        <dbReference type="SAM" id="Phobius"/>
    </source>
</evidence>
<keyword evidence="1" id="KW-0472">Membrane</keyword>
<evidence type="ECO:0000313" key="4">
    <source>
        <dbReference type="Proteomes" id="UP000037784"/>
    </source>
</evidence>
<accession>A0A0M8KAV2</accession>
<dbReference type="Proteomes" id="UP000037784">
    <property type="component" value="Unassembled WGS sequence"/>
</dbReference>
<dbReference type="STRING" id="872965.SE16_08080"/>
<evidence type="ECO:0000259" key="2">
    <source>
        <dbReference type="Pfam" id="PF12773"/>
    </source>
</evidence>
<comment type="caution">
    <text evidence="3">The sequence shown here is derived from an EMBL/GenBank/DDBJ whole genome shotgun (WGS) entry which is preliminary data.</text>
</comment>
<dbReference type="EMBL" id="BBZA01000216">
    <property type="protein sequence ID" value="GAP63979.1"/>
    <property type="molecule type" value="Genomic_DNA"/>
</dbReference>